<organism evidence="2 3">
    <name type="scientific">Grimontia sedimenti</name>
    <dbReference type="NCBI Taxonomy" id="2711294"/>
    <lineage>
        <taxon>Bacteria</taxon>
        <taxon>Pseudomonadati</taxon>
        <taxon>Pseudomonadota</taxon>
        <taxon>Gammaproteobacteria</taxon>
        <taxon>Vibrionales</taxon>
        <taxon>Vibrionaceae</taxon>
        <taxon>Grimontia</taxon>
    </lineage>
</organism>
<comment type="caution">
    <text evidence="2">The sequence shown here is derived from an EMBL/GenBank/DDBJ whole genome shotgun (WGS) entry which is preliminary data.</text>
</comment>
<dbReference type="RefSeq" id="WP_165015163.1">
    <property type="nucleotide sequence ID" value="NZ_JAALDL010000011.1"/>
</dbReference>
<keyword evidence="3" id="KW-1185">Reference proteome</keyword>
<dbReference type="Pfam" id="PF08592">
    <property type="entry name" value="Anthrone_oxy"/>
    <property type="match status" value="1"/>
</dbReference>
<protein>
    <submittedName>
        <fullName evidence="2">DUF1772 domain-containing protein</fullName>
    </submittedName>
</protein>
<dbReference type="AlphaFoldDB" id="A0A6M1RF24"/>
<dbReference type="Proteomes" id="UP000473008">
    <property type="component" value="Unassembled WGS sequence"/>
</dbReference>
<reference evidence="2 3" key="1">
    <citation type="submission" date="2020-02" db="EMBL/GenBank/DDBJ databases">
        <title>The draft genome of Grimontia sedimenta sp. nov., isolated from benthic sediments near coral reefs south of Kuwait.</title>
        <authorList>
            <person name="Mahmoud H.M."/>
            <person name="Jose L."/>
            <person name="Eapen S."/>
        </authorList>
    </citation>
    <scope>NUCLEOTIDE SEQUENCE [LARGE SCALE GENOMIC DNA]</scope>
    <source>
        <strain evidence="2 3">S25</strain>
    </source>
</reference>
<feature type="transmembrane region" description="Helical" evidence="1">
    <location>
        <begin position="87"/>
        <end position="108"/>
    </location>
</feature>
<keyword evidence="1" id="KW-0472">Membrane</keyword>
<proteinExistence type="predicted"/>
<sequence length="167" mass="18725">MTAPFLFQLSLFSATLLCALVAGLILGFAVVVMPGIRRLEDREFLRAFKVMDGVIQNSQPLFMFVWLGSILAVVATLALGIGNTSGLSQLLLFAATLLYLLGVQLPTFRFNIPLNNQIQRLDLDTMEANELRDARETFEPNWNRWNQFRTVVSCISVGLMLALIFRL</sequence>
<dbReference type="EMBL" id="JAALDL010000011">
    <property type="protein sequence ID" value="NGN98846.1"/>
    <property type="molecule type" value="Genomic_DNA"/>
</dbReference>
<keyword evidence="1" id="KW-1133">Transmembrane helix</keyword>
<evidence type="ECO:0000313" key="2">
    <source>
        <dbReference type="EMBL" id="NGN98846.1"/>
    </source>
</evidence>
<feature type="transmembrane region" description="Helical" evidence="1">
    <location>
        <begin position="12"/>
        <end position="36"/>
    </location>
</feature>
<gene>
    <name evidence="2" type="ORF">G5S52_14690</name>
</gene>
<accession>A0A6M1RF24</accession>
<evidence type="ECO:0000313" key="3">
    <source>
        <dbReference type="Proteomes" id="UP000473008"/>
    </source>
</evidence>
<keyword evidence="1" id="KW-0812">Transmembrane</keyword>
<feature type="transmembrane region" description="Helical" evidence="1">
    <location>
        <begin position="61"/>
        <end position="81"/>
    </location>
</feature>
<name>A0A6M1RF24_9GAMM</name>
<evidence type="ECO:0000256" key="1">
    <source>
        <dbReference type="SAM" id="Phobius"/>
    </source>
</evidence>
<feature type="transmembrane region" description="Helical" evidence="1">
    <location>
        <begin position="148"/>
        <end position="165"/>
    </location>
</feature>
<dbReference type="InterPro" id="IPR013901">
    <property type="entry name" value="Anthrone_oxy"/>
</dbReference>